<dbReference type="EMBL" id="UGJF01000001">
    <property type="protein sequence ID" value="STQ88009.1"/>
    <property type="molecule type" value="Genomic_DNA"/>
</dbReference>
<evidence type="ECO:0000313" key="9">
    <source>
        <dbReference type="EMBL" id="KPH56496.1"/>
    </source>
</evidence>
<evidence type="ECO:0000313" key="8">
    <source>
        <dbReference type="EMBL" id="KPH51454.1"/>
    </source>
</evidence>
<dbReference type="RefSeq" id="WP_005020608.1">
    <property type="nucleotide sequence ID" value="NZ_CABKNZ010000044.1"/>
</dbReference>
<dbReference type="PANTHER" id="PTHR36115">
    <property type="entry name" value="PROLINE-RICH ANTIGEN HOMOLOG-RELATED"/>
    <property type="match status" value="1"/>
</dbReference>
<dbReference type="PATRIC" id="fig|35818.10.peg.1461"/>
<sequence length="152" mass="17594">MDIEKIEETLAREEIELAPLWKRLVAFIIDDLLISMVLIGINWDSIVQNSHDKEAILGIVSSSWIALYIIKIVYQWLFVCFYGATIGKIVVKIRVIEVGLLDNPKMGQSFVRSCFRILSEMLMYLPFLFVFENRIYQALHDKVAKTIVVNLK</sequence>
<evidence type="ECO:0000259" key="7">
    <source>
        <dbReference type="Pfam" id="PF06271"/>
    </source>
</evidence>
<feature type="transmembrane region" description="Helical" evidence="6">
    <location>
        <begin position="24"/>
        <end position="43"/>
    </location>
</feature>
<dbReference type="Proteomes" id="UP000037800">
    <property type="component" value="Unassembled WGS sequence"/>
</dbReference>
<dbReference type="GeneID" id="93196903"/>
<dbReference type="InterPro" id="IPR010432">
    <property type="entry name" value="RDD"/>
</dbReference>
<evidence type="ECO:0000313" key="12">
    <source>
        <dbReference type="Proteomes" id="UP000037997"/>
    </source>
</evidence>
<dbReference type="OrthoDB" id="5358104at2"/>
<comment type="subcellular location">
    <subcellularLocation>
        <location evidence="1">Cell membrane</location>
        <topology evidence="1">Multi-pass membrane protein</topology>
    </subcellularLocation>
</comment>
<evidence type="ECO:0000313" key="13">
    <source>
        <dbReference type="Proteomes" id="UP000255269"/>
    </source>
</evidence>
<evidence type="ECO:0000256" key="3">
    <source>
        <dbReference type="ARBA" id="ARBA00022692"/>
    </source>
</evidence>
<dbReference type="EMBL" id="JNUR01000005">
    <property type="protein sequence ID" value="KPH51454.1"/>
    <property type="molecule type" value="Genomic_DNA"/>
</dbReference>
<feature type="domain" description="RDD" evidence="7">
    <location>
        <begin position="17"/>
        <end position="145"/>
    </location>
</feature>
<protein>
    <submittedName>
        <fullName evidence="10">RDD family protein</fullName>
    </submittedName>
    <submittedName>
        <fullName evidence="9">Transporter</fullName>
    </submittedName>
</protein>
<dbReference type="STRING" id="35818.HPU229336_07420"/>
<accession>A0A0N1EBB3</accession>
<proteinExistence type="predicted"/>
<dbReference type="Proteomes" id="UP000255269">
    <property type="component" value="Unassembled WGS sequence"/>
</dbReference>
<keyword evidence="4 6" id="KW-1133">Transmembrane helix</keyword>
<reference evidence="10 13" key="2">
    <citation type="submission" date="2018-06" db="EMBL/GenBank/DDBJ databases">
        <authorList>
            <consortium name="Pathogen Informatics"/>
            <person name="Doyle S."/>
        </authorList>
    </citation>
    <scope>NUCLEOTIDE SEQUENCE [LARGE SCALE GENOMIC DNA]</scope>
    <source>
        <strain evidence="10 13">NCTC13156</strain>
    </source>
</reference>
<evidence type="ECO:0000256" key="1">
    <source>
        <dbReference type="ARBA" id="ARBA00004651"/>
    </source>
</evidence>
<dbReference type="AlphaFoldDB" id="A0A0N1EBB3"/>
<keyword evidence="2" id="KW-1003">Cell membrane</keyword>
<keyword evidence="5 6" id="KW-0472">Membrane</keyword>
<name>A0A0N1EBB3_9HELI</name>
<reference evidence="11 12" key="1">
    <citation type="submission" date="2014-06" db="EMBL/GenBank/DDBJ databases">
        <title>Helicobacter pullorum isolates in fresh chicken meat - phenotypic and genotypic features.</title>
        <authorList>
            <person name="Borges V."/>
            <person name="Santos A."/>
            <person name="Correia C.B."/>
            <person name="Saraiva M."/>
            <person name="Menard A."/>
            <person name="Vieira L."/>
            <person name="Sampaio D.A."/>
            <person name="Gomes J.P."/>
            <person name="Oleastro M."/>
        </authorList>
    </citation>
    <scope>NUCLEOTIDE SEQUENCE [LARGE SCALE GENOMIC DNA]</scope>
    <source>
        <strain evidence="9 12">229334/12</strain>
        <strain evidence="8 11">229336/12</strain>
    </source>
</reference>
<evidence type="ECO:0000313" key="11">
    <source>
        <dbReference type="Proteomes" id="UP000037800"/>
    </source>
</evidence>
<organism evidence="9 12">
    <name type="scientific">Helicobacter pullorum</name>
    <dbReference type="NCBI Taxonomy" id="35818"/>
    <lineage>
        <taxon>Bacteria</taxon>
        <taxon>Pseudomonadati</taxon>
        <taxon>Campylobacterota</taxon>
        <taxon>Epsilonproteobacteria</taxon>
        <taxon>Campylobacterales</taxon>
        <taxon>Helicobacteraceae</taxon>
        <taxon>Helicobacter</taxon>
    </lineage>
</organism>
<dbReference type="Pfam" id="PF06271">
    <property type="entry name" value="RDD"/>
    <property type="match status" value="1"/>
</dbReference>
<dbReference type="EMBL" id="JNOC01000015">
    <property type="protein sequence ID" value="KPH56496.1"/>
    <property type="molecule type" value="Genomic_DNA"/>
</dbReference>
<evidence type="ECO:0000313" key="10">
    <source>
        <dbReference type="EMBL" id="STQ88009.1"/>
    </source>
</evidence>
<evidence type="ECO:0000256" key="2">
    <source>
        <dbReference type="ARBA" id="ARBA00022475"/>
    </source>
</evidence>
<dbReference type="Proteomes" id="UP000037997">
    <property type="component" value="Unassembled WGS sequence"/>
</dbReference>
<evidence type="ECO:0000256" key="6">
    <source>
        <dbReference type="SAM" id="Phobius"/>
    </source>
</evidence>
<keyword evidence="3 6" id="KW-0812">Transmembrane</keyword>
<feature type="transmembrane region" description="Helical" evidence="6">
    <location>
        <begin position="55"/>
        <end position="74"/>
    </location>
</feature>
<dbReference type="GO" id="GO:0005886">
    <property type="term" value="C:plasma membrane"/>
    <property type="evidence" value="ECO:0007669"/>
    <property type="project" value="UniProtKB-SubCell"/>
</dbReference>
<dbReference type="InterPro" id="IPR051791">
    <property type="entry name" value="Pra-immunoreactive"/>
</dbReference>
<gene>
    <name evidence="9" type="ORF">HPU229334_01915</name>
    <name evidence="8" type="ORF">HPU229336_07420</name>
    <name evidence="10" type="ORF">NCTC13156_00834</name>
</gene>
<evidence type="ECO:0000256" key="5">
    <source>
        <dbReference type="ARBA" id="ARBA00023136"/>
    </source>
</evidence>
<dbReference type="PANTHER" id="PTHR36115:SF4">
    <property type="entry name" value="MEMBRANE PROTEIN"/>
    <property type="match status" value="1"/>
</dbReference>
<evidence type="ECO:0000256" key="4">
    <source>
        <dbReference type="ARBA" id="ARBA00022989"/>
    </source>
</evidence>